<protein>
    <submittedName>
        <fullName evidence="2">Extracellular solute-binding protein</fullName>
    </submittedName>
</protein>
<gene>
    <name evidence="2" type="ORF">F9U64_20085</name>
</gene>
<feature type="signal peptide" evidence="1">
    <location>
        <begin position="1"/>
        <end position="27"/>
    </location>
</feature>
<dbReference type="EMBL" id="WEID01000109">
    <property type="protein sequence ID" value="KAB8126366.1"/>
    <property type="molecule type" value="Genomic_DNA"/>
</dbReference>
<dbReference type="Gene3D" id="3.40.190.10">
    <property type="entry name" value="Periplasmic binding protein-like II"/>
    <property type="match status" value="2"/>
</dbReference>
<evidence type="ECO:0000313" key="2">
    <source>
        <dbReference type="EMBL" id="KAB8126366.1"/>
    </source>
</evidence>
<dbReference type="Pfam" id="PF01547">
    <property type="entry name" value="SBP_bac_1"/>
    <property type="match status" value="1"/>
</dbReference>
<feature type="chain" id="PRO_5039576247" evidence="1">
    <location>
        <begin position="28"/>
        <end position="538"/>
    </location>
</feature>
<dbReference type="Proteomes" id="UP000480246">
    <property type="component" value="Unassembled WGS sequence"/>
</dbReference>
<dbReference type="InterPro" id="IPR050490">
    <property type="entry name" value="Bact_solute-bd_prot1"/>
</dbReference>
<proteinExistence type="predicted"/>
<dbReference type="AlphaFoldDB" id="A0A7C8KMN5"/>
<organism evidence="2 3">
    <name type="scientific">Gracilibacillus oryzae</name>
    <dbReference type="NCBI Taxonomy" id="1672701"/>
    <lineage>
        <taxon>Bacteria</taxon>
        <taxon>Bacillati</taxon>
        <taxon>Bacillota</taxon>
        <taxon>Bacilli</taxon>
        <taxon>Bacillales</taxon>
        <taxon>Bacillaceae</taxon>
        <taxon>Gracilibacillus</taxon>
    </lineage>
</organism>
<reference evidence="2 3" key="1">
    <citation type="submission" date="2019-10" db="EMBL/GenBank/DDBJ databases">
        <title>Gracilibacillus sp. nov. isolated from rice seeds.</title>
        <authorList>
            <person name="He S."/>
        </authorList>
    </citation>
    <scope>NUCLEOTIDE SEQUENCE [LARGE SCALE GENOMIC DNA]</scope>
    <source>
        <strain evidence="2 3">TD8</strain>
    </source>
</reference>
<dbReference type="PROSITE" id="PS51257">
    <property type="entry name" value="PROKAR_LIPOPROTEIN"/>
    <property type="match status" value="1"/>
</dbReference>
<accession>A0A7C8KMN5</accession>
<evidence type="ECO:0000256" key="1">
    <source>
        <dbReference type="SAM" id="SignalP"/>
    </source>
</evidence>
<dbReference type="OrthoDB" id="9787283at2"/>
<evidence type="ECO:0000313" key="3">
    <source>
        <dbReference type="Proteomes" id="UP000480246"/>
    </source>
</evidence>
<keyword evidence="1" id="KW-0732">Signal</keyword>
<dbReference type="InterPro" id="IPR006059">
    <property type="entry name" value="SBP"/>
</dbReference>
<dbReference type="SUPFAM" id="SSF53850">
    <property type="entry name" value="Periplasmic binding protein-like II"/>
    <property type="match status" value="1"/>
</dbReference>
<dbReference type="PANTHER" id="PTHR43649">
    <property type="entry name" value="ARABINOSE-BINDING PROTEIN-RELATED"/>
    <property type="match status" value="1"/>
</dbReference>
<dbReference type="PANTHER" id="PTHR43649:SF17">
    <property type="entry name" value="ABC TRANSPORTER SOLUTE BINDING PROTEIN-SUGAR TRANSPORT"/>
    <property type="match status" value="1"/>
</dbReference>
<comment type="caution">
    <text evidence="2">The sequence shown here is derived from an EMBL/GenBank/DDBJ whole genome shotgun (WGS) entry which is preliminary data.</text>
</comment>
<sequence length="538" mass="61242">MKVKKWLLVFVIAALCFMAACSNEGNAKEDEKEESNTTANINETGMPIVNEPITLQFMARKSLAEDNGDVLIWKEYSKMTGINVEWEIVPRSGIDEKRNLALASGDIPDVFYQAHMPNTDLLKYGKQGVFLPLNDLIDEHMPNLSNLLNEYPEIKKGITFPDGNIYSLPMIYDPEFTSVIVGHKLWVRQDWLEKLNMEQPQTTEEFYQYLKAVKETDLNGNGKQDEVPYGATQVSGLMAWLKGAYGVGNRGGNHPFIDMDPDTNELRFYPTTDEYLEMLKYMHRLFDEGLIQENIFTIEGNQVQATGAEGLYGSTVTTSPETLWGEAGKNYVGMTPLEGPAGLRSYHNMRSPLGQMGNFVITNKNQHPEATVRWMDHFYGDEGTKMFFMGIEGETYTENEDGSVEYVDKIKNPEEGITFEQALGDYVTWLGGGYPGVVKEKYFQGAETLPSSLEATKKIEPYMIDEVWPLFTYTREENQKIASFGADIEKYVNEMRDKFITGAASFSEWEEYVQNIEQMNLKEYMEIQQAAYERYSAN</sequence>
<name>A0A7C8KMN5_9BACI</name>
<keyword evidence="3" id="KW-1185">Reference proteome</keyword>